<organism evidence="1 2">
    <name type="scientific">Labilithrix luteola</name>
    <dbReference type="NCBI Taxonomy" id="1391654"/>
    <lineage>
        <taxon>Bacteria</taxon>
        <taxon>Pseudomonadati</taxon>
        <taxon>Myxococcota</taxon>
        <taxon>Polyangia</taxon>
        <taxon>Polyangiales</taxon>
        <taxon>Labilitrichaceae</taxon>
        <taxon>Labilithrix</taxon>
    </lineage>
</organism>
<dbReference type="SUPFAM" id="SSF50939">
    <property type="entry name" value="Sialidases"/>
    <property type="match status" value="1"/>
</dbReference>
<sequence>MPAPEIPQWPSVDVDTTADLTGVAYGNGTFVVVGNANVVWTSTDDGATWTSHATATPFRGVSFTGLAKFMAWGANVVALSADGVSWESHPVDKSTNSKEIFFGAAWGNGEFAAYSVAPNNGGDVNLWHSPDALTWTTNLDLPGTRAIGYGIDFVAVGDEGARVSLDGITWTTGEFEGAGVALAATGHGVFAASAQGAIEFSIDGKLWEKRALPFAGQSQGDYFNGMGSGAGGSIAAVGLASASSVVVAVSADGNTWSRRELPLGPHTLNAVAGSDTSWVAVGTHGLVLRSPN</sequence>
<evidence type="ECO:0000313" key="2">
    <source>
        <dbReference type="Proteomes" id="UP000064967"/>
    </source>
</evidence>
<proteinExistence type="predicted"/>
<dbReference type="Proteomes" id="UP000064967">
    <property type="component" value="Chromosome"/>
</dbReference>
<reference evidence="1 2" key="1">
    <citation type="submission" date="2015-08" db="EMBL/GenBank/DDBJ databases">
        <authorList>
            <person name="Babu N.S."/>
            <person name="Beckwith C.J."/>
            <person name="Beseler K.G."/>
            <person name="Brison A."/>
            <person name="Carone J.V."/>
            <person name="Caskin T.P."/>
            <person name="Diamond M."/>
            <person name="Durham M.E."/>
            <person name="Foxe J.M."/>
            <person name="Go M."/>
            <person name="Henderson B.A."/>
            <person name="Jones I.B."/>
            <person name="McGettigan J.A."/>
            <person name="Micheletti S.J."/>
            <person name="Nasrallah M.E."/>
            <person name="Ortiz D."/>
            <person name="Piller C.R."/>
            <person name="Privatt S.R."/>
            <person name="Schneider S.L."/>
            <person name="Sharp S."/>
            <person name="Smith T.C."/>
            <person name="Stanton J.D."/>
            <person name="Ullery H.E."/>
            <person name="Wilson R.J."/>
            <person name="Serrano M.G."/>
            <person name="Buck G."/>
            <person name="Lee V."/>
            <person name="Wang Y."/>
            <person name="Carvalho R."/>
            <person name="Voegtly L."/>
            <person name="Shi R."/>
            <person name="Duckworth R."/>
            <person name="Johnson A."/>
            <person name="Loviza R."/>
            <person name="Walstead R."/>
            <person name="Shah Z."/>
            <person name="Kiflezghi M."/>
            <person name="Wade K."/>
            <person name="Ball S.L."/>
            <person name="Bradley K.W."/>
            <person name="Asai D.J."/>
            <person name="Bowman C.A."/>
            <person name="Russell D.A."/>
            <person name="Pope W.H."/>
            <person name="Jacobs-Sera D."/>
            <person name="Hendrix R.W."/>
            <person name="Hatfull G.F."/>
        </authorList>
    </citation>
    <scope>NUCLEOTIDE SEQUENCE [LARGE SCALE GENOMIC DNA]</scope>
    <source>
        <strain evidence="1 2">DSM 27648</strain>
    </source>
</reference>
<evidence type="ECO:0000313" key="1">
    <source>
        <dbReference type="EMBL" id="AKU97681.1"/>
    </source>
</evidence>
<name>A0A0K1PWB5_9BACT</name>
<accession>A0A0K1PWB5</accession>
<dbReference type="EMBL" id="CP012333">
    <property type="protein sequence ID" value="AKU97681.1"/>
    <property type="molecule type" value="Genomic_DNA"/>
</dbReference>
<dbReference type="AlphaFoldDB" id="A0A0K1PWB5"/>
<dbReference type="KEGG" id="llu:AKJ09_04345"/>
<protein>
    <submittedName>
        <fullName evidence="1">Uncharacterized protein</fullName>
    </submittedName>
</protein>
<dbReference type="InterPro" id="IPR036278">
    <property type="entry name" value="Sialidase_sf"/>
</dbReference>
<keyword evidence="2" id="KW-1185">Reference proteome</keyword>
<gene>
    <name evidence="1" type="ORF">AKJ09_04345</name>
</gene>